<dbReference type="PANTHER" id="PTHR12217:SF4">
    <property type="entry name" value="EUKARYOTIC TRANSLATION INITIATION FACTOR 2D"/>
    <property type="match status" value="1"/>
</dbReference>
<evidence type="ECO:0000256" key="1">
    <source>
        <dbReference type="ARBA" id="ARBA00010359"/>
    </source>
</evidence>
<feature type="compositionally biased region" description="Low complexity" evidence="3">
    <location>
        <begin position="212"/>
        <end position="230"/>
    </location>
</feature>
<dbReference type="InterPro" id="IPR058886">
    <property type="entry name" value="SWIB_eIF2D"/>
</dbReference>
<dbReference type="GO" id="GO:0003723">
    <property type="term" value="F:RNA binding"/>
    <property type="evidence" value="ECO:0007669"/>
    <property type="project" value="InterPro"/>
</dbReference>
<dbReference type="Proteomes" id="UP000291343">
    <property type="component" value="Unassembled WGS sequence"/>
</dbReference>
<gene>
    <name evidence="6" type="ORF">LSTR_LSTR004212</name>
</gene>
<dbReference type="Pfam" id="PF25304">
    <property type="entry name" value="WHD_eIF2D"/>
    <property type="match status" value="1"/>
</dbReference>
<dbReference type="AlphaFoldDB" id="A0A482X9B7"/>
<dbReference type="Gene3D" id="3.30.780.10">
    <property type="entry name" value="SUI1-like domain"/>
    <property type="match status" value="1"/>
</dbReference>
<dbReference type="InterPro" id="IPR003121">
    <property type="entry name" value="SWIB_MDM2_domain"/>
</dbReference>
<name>A0A482X9B7_LAOST</name>
<dbReference type="InterPro" id="IPR041366">
    <property type="entry name" value="Pre-PUA"/>
</dbReference>
<protein>
    <submittedName>
        <fullName evidence="6">Uncharacterized protein</fullName>
    </submittedName>
</protein>
<dbReference type="InterPro" id="IPR057429">
    <property type="entry name" value="WH_eIF2D"/>
</dbReference>
<dbReference type="SMR" id="A0A482X9B7"/>
<dbReference type="OrthoDB" id="199771at2759"/>
<dbReference type="GO" id="GO:0001731">
    <property type="term" value="P:formation of translation preinitiation complex"/>
    <property type="evidence" value="ECO:0007669"/>
    <property type="project" value="InterPro"/>
</dbReference>
<dbReference type="STRING" id="195883.A0A482X9B7"/>
<evidence type="ECO:0000313" key="7">
    <source>
        <dbReference type="Proteomes" id="UP000291343"/>
    </source>
</evidence>
<dbReference type="InterPro" id="IPR039757">
    <property type="entry name" value="EIF2D"/>
</dbReference>
<dbReference type="FunFam" id="3.10.400.20:FF:000002">
    <property type="entry name" value="Eukaryotic translation initiation factor 2D"/>
    <property type="match status" value="1"/>
</dbReference>
<dbReference type="InterPro" id="IPR004521">
    <property type="entry name" value="Uncharacterised_CHP00451"/>
</dbReference>
<dbReference type="SUPFAM" id="SSF55159">
    <property type="entry name" value="eIF1-like"/>
    <property type="match status" value="1"/>
</dbReference>
<dbReference type="InParanoid" id="A0A482X9B7"/>
<dbReference type="SUPFAM" id="SSF47592">
    <property type="entry name" value="SWIB/MDM2 domain"/>
    <property type="match status" value="1"/>
</dbReference>
<proteinExistence type="inferred from homology"/>
<dbReference type="CDD" id="cd11608">
    <property type="entry name" value="eIF2D_C"/>
    <property type="match status" value="1"/>
</dbReference>
<dbReference type="InterPro" id="IPR039759">
    <property type="entry name" value="eIF2D_SUI1"/>
</dbReference>
<dbReference type="PROSITE" id="PS50890">
    <property type="entry name" value="PUA"/>
    <property type="match status" value="1"/>
</dbReference>
<keyword evidence="7" id="KW-1185">Reference proteome</keyword>
<keyword evidence="2" id="KW-0963">Cytoplasm</keyword>
<dbReference type="InterPro" id="IPR048248">
    <property type="entry name" value="PUA_eIF2d-like"/>
</dbReference>
<comment type="caution">
    <text evidence="6">The sequence shown here is derived from an EMBL/GenBank/DDBJ whole genome shotgun (WGS) entry which is preliminary data.</text>
</comment>
<dbReference type="Gene3D" id="1.10.245.10">
    <property type="entry name" value="SWIB/MDM2 domain"/>
    <property type="match status" value="1"/>
</dbReference>
<dbReference type="PROSITE" id="PS50296">
    <property type="entry name" value="SUI1"/>
    <property type="match status" value="1"/>
</dbReference>
<dbReference type="Pfam" id="PF01253">
    <property type="entry name" value="SUI1"/>
    <property type="match status" value="1"/>
</dbReference>
<evidence type="ECO:0000313" key="6">
    <source>
        <dbReference type="EMBL" id="RZF42404.1"/>
    </source>
</evidence>
<feature type="domain" description="SUI1" evidence="4">
    <location>
        <begin position="484"/>
        <end position="556"/>
    </location>
</feature>
<dbReference type="Pfam" id="PF26292">
    <property type="entry name" value="PUA_elF2D"/>
    <property type="match status" value="1"/>
</dbReference>
<feature type="region of interest" description="Disordered" evidence="3">
    <location>
        <begin position="212"/>
        <end position="238"/>
    </location>
</feature>
<organism evidence="6 7">
    <name type="scientific">Laodelphax striatellus</name>
    <name type="common">Small brown planthopper</name>
    <name type="synonym">Delphax striatella</name>
    <dbReference type="NCBI Taxonomy" id="195883"/>
    <lineage>
        <taxon>Eukaryota</taxon>
        <taxon>Metazoa</taxon>
        <taxon>Ecdysozoa</taxon>
        <taxon>Arthropoda</taxon>
        <taxon>Hexapoda</taxon>
        <taxon>Insecta</taxon>
        <taxon>Pterygota</taxon>
        <taxon>Neoptera</taxon>
        <taxon>Paraneoptera</taxon>
        <taxon>Hemiptera</taxon>
        <taxon>Auchenorrhyncha</taxon>
        <taxon>Fulgoroidea</taxon>
        <taxon>Delphacidae</taxon>
        <taxon>Criomorphinae</taxon>
        <taxon>Laodelphax</taxon>
    </lineage>
</organism>
<dbReference type="EMBL" id="QKKF02015211">
    <property type="protein sequence ID" value="RZF42404.1"/>
    <property type="molecule type" value="Genomic_DNA"/>
</dbReference>
<sequence length="574" mass="64669">MFRKPFKIRHNTQLKGSCRKRFRLDILKTFPSLSNDKLCKLIPNKENVFCLKISTHSDVMVNVYCVQKIPLVFELADVMYPTVYMLWEAPELLPVFTTHPEVFSFIAGGADLMLPGVILPEPITPNSYGNLEKGSRVCVTLKNNRAPMAVGVTALSSSDMFMANKRGKCVSVFHFYGDHLSSLETLLPIPFIQELNEEVKISEATEMLKIAASDSSDISPDSDSPIAIDESPQESRNSVEENILMEESQPSGTDENQNIEEQMNELLMYCFLKSLKTSAKKVSFPLLTSNFFRLHLLAACPESKSLELKKTKYKKLSNFLEEMEGLQLIKLETVSKGVLGISSINYDHESLKTFSKTYSHIEAEDKKPDENEQTTATLRVEEKYCVNAATLPLFSLYLYKKQDVITKDSVRNCIRDYVERQNLVDPNDKRLIRPDDVLKKISGQSESVGWAQLIEAVTKKLGDCYSVHAPDRSTAVVKGKLSPIDIQVGTRSCNKKVTLVNNLELYGINIKEFCQECQHGVAASTTINHPPSLKSAQVQVQGNQVAFVSKLLMEKYNIPKRMIRGMENIPKKKK</sequence>
<dbReference type="Pfam" id="PF26291">
    <property type="entry name" value="SWIB_eIF2D"/>
    <property type="match status" value="1"/>
</dbReference>
<dbReference type="CDD" id="cd21156">
    <property type="entry name" value="PUA_eIF2d-like"/>
    <property type="match status" value="1"/>
</dbReference>
<dbReference type="InterPro" id="IPR048247">
    <property type="entry name" value="eIF2D_N"/>
</dbReference>
<evidence type="ECO:0000256" key="3">
    <source>
        <dbReference type="SAM" id="MobiDB-lite"/>
    </source>
</evidence>
<evidence type="ECO:0000259" key="4">
    <source>
        <dbReference type="PROSITE" id="PS50296"/>
    </source>
</evidence>
<evidence type="ECO:0000256" key="2">
    <source>
        <dbReference type="ARBA" id="ARBA00022490"/>
    </source>
</evidence>
<feature type="domain" description="DM2" evidence="5">
    <location>
        <begin position="382"/>
        <end position="463"/>
    </location>
</feature>
<dbReference type="InterPro" id="IPR036885">
    <property type="entry name" value="SWIB_MDM2_dom_sf"/>
</dbReference>
<dbReference type="FunCoup" id="A0A482X9B7">
    <property type="interactions" value="1125"/>
</dbReference>
<evidence type="ECO:0000259" key="5">
    <source>
        <dbReference type="PROSITE" id="PS51925"/>
    </source>
</evidence>
<dbReference type="InterPro" id="IPR015947">
    <property type="entry name" value="PUA-like_sf"/>
</dbReference>
<dbReference type="SUPFAM" id="SSF88697">
    <property type="entry name" value="PUA domain-like"/>
    <property type="match status" value="1"/>
</dbReference>
<comment type="similarity">
    <text evidence="1">Belongs to the eIF2D family.</text>
</comment>
<dbReference type="PANTHER" id="PTHR12217">
    <property type="entry name" value="EUKARYOTIC TRANSLATION INITIATION FACTOR 2D"/>
    <property type="match status" value="1"/>
</dbReference>
<dbReference type="PROSITE" id="PS51925">
    <property type="entry name" value="SWIB_MDM2"/>
    <property type="match status" value="1"/>
</dbReference>
<dbReference type="CDD" id="cd11610">
    <property type="entry name" value="eIF2D_N"/>
    <property type="match status" value="1"/>
</dbReference>
<dbReference type="Pfam" id="PF17832">
    <property type="entry name" value="Pre-PUA"/>
    <property type="match status" value="1"/>
</dbReference>
<reference evidence="6 7" key="1">
    <citation type="journal article" date="2017" name="Gigascience">
        <title>Genome sequence of the small brown planthopper, Laodelphax striatellus.</title>
        <authorList>
            <person name="Zhu J."/>
            <person name="Jiang F."/>
            <person name="Wang X."/>
            <person name="Yang P."/>
            <person name="Bao Y."/>
            <person name="Zhao W."/>
            <person name="Wang W."/>
            <person name="Lu H."/>
            <person name="Wang Q."/>
            <person name="Cui N."/>
            <person name="Li J."/>
            <person name="Chen X."/>
            <person name="Luo L."/>
            <person name="Yu J."/>
            <person name="Kang L."/>
            <person name="Cui F."/>
        </authorList>
    </citation>
    <scope>NUCLEOTIDE SEQUENCE [LARGE SCALE GENOMIC DNA]</scope>
    <source>
        <strain evidence="6">Lst14</strain>
    </source>
</reference>
<dbReference type="InterPro" id="IPR036877">
    <property type="entry name" value="SUI1_dom_sf"/>
</dbReference>
<dbReference type="NCBIfam" id="TIGR00451">
    <property type="entry name" value="unchar_dom_2"/>
    <property type="match status" value="1"/>
</dbReference>
<accession>A0A482X9B7</accession>
<dbReference type="InterPro" id="IPR001950">
    <property type="entry name" value="SUI1"/>
</dbReference>
<dbReference type="GO" id="GO:0003743">
    <property type="term" value="F:translation initiation factor activity"/>
    <property type="evidence" value="ECO:0007669"/>
    <property type="project" value="InterPro"/>
</dbReference>
<dbReference type="Gene3D" id="3.10.400.20">
    <property type="match status" value="1"/>
</dbReference>